<evidence type="ECO:0000313" key="4">
    <source>
        <dbReference type="Proteomes" id="UP000737171"/>
    </source>
</evidence>
<dbReference type="RefSeq" id="WP_173125341.1">
    <property type="nucleotide sequence ID" value="NZ_JABRWJ010000005.1"/>
</dbReference>
<evidence type="ECO:0000256" key="2">
    <source>
        <dbReference type="SAM" id="Phobius"/>
    </source>
</evidence>
<keyword evidence="2" id="KW-0812">Transmembrane</keyword>
<dbReference type="Proteomes" id="UP000737171">
    <property type="component" value="Unassembled WGS sequence"/>
</dbReference>
<keyword evidence="2" id="KW-1133">Transmembrane helix</keyword>
<protein>
    <submittedName>
        <fullName evidence="3">Uncharacterized protein</fullName>
    </submittedName>
</protein>
<gene>
    <name evidence="3" type="ORF">HLB44_18875</name>
</gene>
<feature type="transmembrane region" description="Helical" evidence="2">
    <location>
        <begin position="6"/>
        <end position="27"/>
    </location>
</feature>
<name>A0ABX2EK89_9BURK</name>
<dbReference type="EMBL" id="JABRWJ010000005">
    <property type="protein sequence ID" value="NRF69062.1"/>
    <property type="molecule type" value="Genomic_DNA"/>
</dbReference>
<feature type="coiled-coil region" evidence="1">
    <location>
        <begin position="190"/>
        <end position="262"/>
    </location>
</feature>
<keyword evidence="1" id="KW-0175">Coiled coil</keyword>
<accession>A0ABX2EK89</accession>
<proteinExistence type="predicted"/>
<organism evidence="3 4">
    <name type="scientific">Pseudaquabacterium terrae</name>
    <dbReference type="NCBI Taxonomy" id="2732868"/>
    <lineage>
        <taxon>Bacteria</taxon>
        <taxon>Pseudomonadati</taxon>
        <taxon>Pseudomonadota</taxon>
        <taxon>Betaproteobacteria</taxon>
        <taxon>Burkholderiales</taxon>
        <taxon>Sphaerotilaceae</taxon>
        <taxon>Pseudaquabacterium</taxon>
    </lineage>
</organism>
<comment type="caution">
    <text evidence="3">The sequence shown here is derived from an EMBL/GenBank/DDBJ whole genome shotgun (WGS) entry which is preliminary data.</text>
</comment>
<evidence type="ECO:0000256" key="1">
    <source>
        <dbReference type="SAM" id="Coils"/>
    </source>
</evidence>
<sequence>MDLVNLAVAVVFVSNAIILILLVYMLVRILGQTEQTREMMVGASRELNDSARVVRDAGYRIVDALRGGFSGSGGGGGGNSSVLPTPVAGVELLDKLNQMMEEMSAAPGSEGTERALVDIRKMMESLSAIDPSKLAEWQRKHKGDLESVMAQRDKLLTESEAMRRRLHEAHRIILDLRAANKAAEAQGHTVEALRGEVAKHQQILERAKERVRVAELKADALTADVERLAAANPAGAAENEALKEARRKLAEVAAERDLHASELDNLKHAMQRTLVEKDFIEEHFLRLDGSRSVLTEAKQDTASADAVLDAQPA</sequence>
<keyword evidence="4" id="KW-1185">Reference proteome</keyword>
<evidence type="ECO:0000313" key="3">
    <source>
        <dbReference type="EMBL" id="NRF69062.1"/>
    </source>
</evidence>
<keyword evidence="2" id="KW-0472">Membrane</keyword>
<reference evidence="3 4" key="1">
    <citation type="submission" date="2020-05" db="EMBL/GenBank/DDBJ databases">
        <title>Aquincola sp. isolate from soil.</title>
        <authorList>
            <person name="Han J."/>
            <person name="Kim D.-U."/>
        </authorList>
    </citation>
    <scope>NUCLEOTIDE SEQUENCE [LARGE SCALE GENOMIC DNA]</scope>
    <source>
        <strain evidence="3 4">S2</strain>
    </source>
</reference>